<name>A0A2N0R6V6_9GLOM</name>
<dbReference type="EMBL" id="LLXH01001407">
    <property type="protein sequence ID" value="PKC59047.1"/>
    <property type="molecule type" value="Genomic_DNA"/>
</dbReference>
<dbReference type="VEuPathDB" id="FungiDB:RhiirA1_470008"/>
<sequence>MVQRGTVKYRKRGRFKSATYTKLWFRGFNVNIDDNKLNSNSIEEDIKNLGGVIMKNQSKFIKYFQDGYKSKEEDNISIIAVITTTTELKKKRPLMEETTSSYPLELERKRPLIYEINKDNKLNFSSWFEFTLTLLQKEILNILPSII</sequence>
<dbReference type="Proteomes" id="UP000232688">
    <property type="component" value="Unassembled WGS sequence"/>
</dbReference>
<organism evidence="1 2">
    <name type="scientific">Rhizophagus irregularis</name>
    <dbReference type="NCBI Taxonomy" id="588596"/>
    <lineage>
        <taxon>Eukaryota</taxon>
        <taxon>Fungi</taxon>
        <taxon>Fungi incertae sedis</taxon>
        <taxon>Mucoromycota</taxon>
        <taxon>Glomeromycotina</taxon>
        <taxon>Glomeromycetes</taxon>
        <taxon>Glomerales</taxon>
        <taxon>Glomeraceae</taxon>
        <taxon>Rhizophagus</taxon>
    </lineage>
</organism>
<comment type="caution">
    <text evidence="1">The sequence shown here is derived from an EMBL/GenBank/DDBJ whole genome shotgun (WGS) entry which is preliminary data.</text>
</comment>
<reference evidence="1 2" key="2">
    <citation type="submission" date="2017-10" db="EMBL/GenBank/DDBJ databases">
        <title>Genome analyses suggest a sexual origin of heterokaryosis in a supposedly ancient asexual fungus.</title>
        <authorList>
            <person name="Corradi N."/>
            <person name="Sedzielewska K."/>
            <person name="Noel J."/>
            <person name="Charron P."/>
            <person name="Farinelli L."/>
            <person name="Marton T."/>
            <person name="Kruger M."/>
            <person name="Pelin A."/>
            <person name="Brachmann A."/>
            <person name="Corradi N."/>
        </authorList>
    </citation>
    <scope>NUCLEOTIDE SEQUENCE [LARGE SCALE GENOMIC DNA]</scope>
    <source>
        <strain evidence="1 2">A1</strain>
    </source>
</reference>
<evidence type="ECO:0000313" key="1">
    <source>
        <dbReference type="EMBL" id="PKC59047.1"/>
    </source>
</evidence>
<reference evidence="1 2" key="1">
    <citation type="submission" date="2017-10" db="EMBL/GenBank/DDBJ databases">
        <title>Extensive intraspecific genome diversity in a model arbuscular mycorrhizal fungus.</title>
        <authorList>
            <person name="Chen E.C.H."/>
            <person name="Morin E."/>
            <person name="Baudet D."/>
            <person name="Noel J."/>
            <person name="Ndikumana S."/>
            <person name="Charron P."/>
            <person name="St-Onge C."/>
            <person name="Giorgi J."/>
            <person name="Grigoriev I.V."/>
            <person name="Roux C."/>
            <person name="Martin F.M."/>
            <person name="Corradi N."/>
        </authorList>
    </citation>
    <scope>NUCLEOTIDE SEQUENCE [LARGE SCALE GENOMIC DNA]</scope>
    <source>
        <strain evidence="1 2">A1</strain>
    </source>
</reference>
<evidence type="ECO:0000313" key="2">
    <source>
        <dbReference type="Proteomes" id="UP000232688"/>
    </source>
</evidence>
<accession>A0A2N0R6V6</accession>
<dbReference type="AlphaFoldDB" id="A0A2N0R6V6"/>
<proteinExistence type="predicted"/>
<dbReference type="VEuPathDB" id="FungiDB:RhiirFUN_013019"/>
<protein>
    <submittedName>
        <fullName evidence="1">Uncharacterized protein</fullName>
    </submittedName>
</protein>
<gene>
    <name evidence="1" type="ORF">RhiirA1_470008</name>
</gene>